<proteinExistence type="predicted"/>
<dbReference type="Gene3D" id="3.30.420.240">
    <property type="match status" value="1"/>
</dbReference>
<dbReference type="EMBL" id="LR798330">
    <property type="protein sequence ID" value="CAB5223841.1"/>
    <property type="molecule type" value="Genomic_DNA"/>
</dbReference>
<name>A0A6J7X084_9CAUD</name>
<reference evidence="1" key="1">
    <citation type="submission" date="2020-05" db="EMBL/GenBank/DDBJ databases">
        <authorList>
            <person name="Chiriac C."/>
            <person name="Salcher M."/>
            <person name="Ghai R."/>
            <person name="Kavagutti S V."/>
        </authorList>
    </citation>
    <scope>NUCLEOTIDE SEQUENCE</scope>
</reference>
<organism evidence="1">
    <name type="scientific">uncultured Caudovirales phage</name>
    <dbReference type="NCBI Taxonomy" id="2100421"/>
    <lineage>
        <taxon>Viruses</taxon>
        <taxon>Duplodnaviria</taxon>
        <taxon>Heunggongvirae</taxon>
        <taxon>Uroviricota</taxon>
        <taxon>Caudoviricetes</taxon>
        <taxon>Peduoviridae</taxon>
        <taxon>Maltschvirus</taxon>
        <taxon>Maltschvirus maltsch</taxon>
    </lineage>
</organism>
<evidence type="ECO:0000313" key="1">
    <source>
        <dbReference type="EMBL" id="CAB5223841.1"/>
    </source>
</evidence>
<dbReference type="InterPro" id="IPR027417">
    <property type="entry name" value="P-loop_NTPase"/>
</dbReference>
<protein>
    <recommendedName>
        <fullName evidence="2">Phage terminase large subunit</fullName>
    </recommendedName>
</protein>
<evidence type="ECO:0008006" key="2">
    <source>
        <dbReference type="Google" id="ProtNLM"/>
    </source>
</evidence>
<sequence>MNYTDKQEEALDYLSPRSNIEQLLYGGSAGSGKTLLGCDWQIKRRLKYPGTRGLIGRAVLKKLRLSTMKTFWKLMAGYGMKPDIHYKYHGQDQIITFWNGSEIMLMDLADSPSDPEFQNLGSIEITDYFVDESGEISMRCLDILDSRTRYMLTEFCNHCSSPGLDSGMISIYDEDGKAEEWLCKSCGGSSPGLKPKGLMTCNPNKGWLYHEFYDAQRKGMIRPDRYFLQALPSDNPHLPKAYLEKLAKLPEIDKRRLLYGDWDYDESKDRLYDYDDLLRCFRDISEQEEKQGGEMYITCDVARAGRDRTIIILWKGLVMMDIKILQVNTINQVVNEIREWISRYNIRLHNVLVDEDGVGGGCKDYLSCKGFINGSKAIRDNYINLKADCYFKLAELITENKILLLNSDSSLKNDIIKELEMIRRTNIGNEKKLSVTSKKNLTFSPDIADAIMMRAFYELKKNYGVYSYA</sequence>
<dbReference type="Gene3D" id="3.40.50.300">
    <property type="entry name" value="P-loop containing nucleotide triphosphate hydrolases"/>
    <property type="match status" value="1"/>
</dbReference>
<accession>A0A6J7X084</accession>
<gene>
    <name evidence="1" type="ORF">UFOVP386_6</name>
</gene>